<keyword evidence="5 11" id="KW-1133">Transmembrane helix</keyword>
<dbReference type="GO" id="GO:0019706">
    <property type="term" value="F:protein-cysteine S-palmitoyltransferase activity"/>
    <property type="evidence" value="ECO:0007669"/>
    <property type="project" value="UniProtKB-UniRule"/>
</dbReference>
<dbReference type="HAMAP" id="MF_03199">
    <property type="entry name" value="DHHC_PAT_PFA4"/>
    <property type="match status" value="1"/>
</dbReference>
<dbReference type="Proteomes" id="UP000813824">
    <property type="component" value="Unassembled WGS sequence"/>
</dbReference>
<feature type="transmembrane region" description="Helical" evidence="11 12">
    <location>
        <begin position="9"/>
        <end position="33"/>
    </location>
</feature>
<keyword evidence="4 11" id="KW-0256">Endoplasmic reticulum</keyword>
<evidence type="ECO:0000256" key="4">
    <source>
        <dbReference type="ARBA" id="ARBA00022824"/>
    </source>
</evidence>
<keyword evidence="16" id="KW-1185">Reference proteome</keyword>
<evidence type="ECO:0000313" key="15">
    <source>
        <dbReference type="EMBL" id="KAH8102412.1"/>
    </source>
</evidence>
<feature type="transmembrane region" description="Helical" evidence="11 12">
    <location>
        <begin position="178"/>
        <end position="204"/>
    </location>
</feature>
<dbReference type="OrthoDB" id="331948at2759"/>
<comment type="domain">
    <text evidence="11 12">The DHHC domain is required for palmitoyltransferase activity.</text>
</comment>
<feature type="transmembrane region" description="Helical" evidence="11 12">
    <location>
        <begin position="45"/>
        <end position="65"/>
    </location>
</feature>
<feature type="region of interest" description="Disordered" evidence="13">
    <location>
        <begin position="274"/>
        <end position="400"/>
    </location>
</feature>
<dbReference type="GO" id="GO:0005789">
    <property type="term" value="C:endoplasmic reticulum membrane"/>
    <property type="evidence" value="ECO:0007669"/>
    <property type="project" value="UniProtKB-SubCell"/>
</dbReference>
<comment type="subcellular location">
    <subcellularLocation>
        <location evidence="11">Endoplasmic reticulum membrane</location>
        <topology evidence="11">Multi-pass membrane protein</topology>
    </subcellularLocation>
    <subcellularLocation>
        <location evidence="1">Membrane</location>
        <topology evidence="1">Multi-pass membrane protein</topology>
    </subcellularLocation>
</comment>
<name>A0A8K0URD8_9AGAR</name>
<dbReference type="InterPro" id="IPR001594">
    <property type="entry name" value="Palmitoyltrfase_DHHC"/>
</dbReference>
<keyword evidence="2 11" id="KW-0808">Transferase</keyword>
<comment type="similarity">
    <text evidence="11">Belongs to the DHHC palmitoyltransferase family. PFA4 subfamily.</text>
</comment>
<dbReference type="AlphaFoldDB" id="A0A8K0URD8"/>
<dbReference type="PANTHER" id="PTHR12246">
    <property type="entry name" value="PALMITOYLTRANSFERASE ZDHHC16"/>
    <property type="match status" value="1"/>
</dbReference>
<reference evidence="15" key="1">
    <citation type="journal article" date="2021" name="New Phytol.">
        <title>Evolutionary innovations through gain and loss of genes in the ectomycorrhizal Boletales.</title>
        <authorList>
            <person name="Wu G."/>
            <person name="Miyauchi S."/>
            <person name="Morin E."/>
            <person name="Kuo A."/>
            <person name="Drula E."/>
            <person name="Varga T."/>
            <person name="Kohler A."/>
            <person name="Feng B."/>
            <person name="Cao Y."/>
            <person name="Lipzen A."/>
            <person name="Daum C."/>
            <person name="Hundley H."/>
            <person name="Pangilinan J."/>
            <person name="Johnson J."/>
            <person name="Barry K."/>
            <person name="LaButti K."/>
            <person name="Ng V."/>
            <person name="Ahrendt S."/>
            <person name="Min B."/>
            <person name="Choi I.G."/>
            <person name="Park H."/>
            <person name="Plett J.M."/>
            <person name="Magnuson J."/>
            <person name="Spatafora J.W."/>
            <person name="Nagy L.G."/>
            <person name="Henrissat B."/>
            <person name="Grigoriev I.V."/>
            <person name="Yang Z.L."/>
            <person name="Xu J."/>
            <person name="Martin F.M."/>
        </authorList>
    </citation>
    <scope>NUCLEOTIDE SEQUENCE</scope>
    <source>
        <strain evidence="15">KKN 215</strain>
    </source>
</reference>
<evidence type="ECO:0000313" key="16">
    <source>
        <dbReference type="Proteomes" id="UP000813824"/>
    </source>
</evidence>
<feature type="active site" description="S-palmitoyl cysteine intermediate" evidence="11">
    <location>
        <position position="124"/>
    </location>
</feature>
<dbReference type="EMBL" id="JAEVFJ010000009">
    <property type="protein sequence ID" value="KAH8102412.1"/>
    <property type="molecule type" value="Genomic_DNA"/>
</dbReference>
<evidence type="ECO:0000256" key="11">
    <source>
        <dbReference type="HAMAP-Rule" id="MF_03199"/>
    </source>
</evidence>
<keyword evidence="7 11" id="KW-0564">Palmitate</keyword>
<proteinExistence type="inferred from homology"/>
<evidence type="ECO:0000256" key="5">
    <source>
        <dbReference type="ARBA" id="ARBA00022989"/>
    </source>
</evidence>
<comment type="catalytic activity">
    <reaction evidence="10 11 12">
        <text>L-cysteinyl-[protein] + hexadecanoyl-CoA = S-hexadecanoyl-L-cysteinyl-[protein] + CoA</text>
        <dbReference type="Rhea" id="RHEA:36683"/>
        <dbReference type="Rhea" id="RHEA-COMP:10131"/>
        <dbReference type="Rhea" id="RHEA-COMP:11032"/>
        <dbReference type="ChEBI" id="CHEBI:29950"/>
        <dbReference type="ChEBI" id="CHEBI:57287"/>
        <dbReference type="ChEBI" id="CHEBI:57379"/>
        <dbReference type="ChEBI" id="CHEBI:74151"/>
        <dbReference type="EC" id="2.3.1.225"/>
    </reaction>
</comment>
<comment type="caution">
    <text evidence="15">The sequence shown here is derived from an EMBL/GenBank/DDBJ whole genome shotgun (WGS) entry which is preliminary data.</text>
</comment>
<evidence type="ECO:0000256" key="12">
    <source>
        <dbReference type="RuleBase" id="RU079119"/>
    </source>
</evidence>
<evidence type="ECO:0000256" key="9">
    <source>
        <dbReference type="ARBA" id="ARBA00023315"/>
    </source>
</evidence>
<keyword evidence="3 11" id="KW-0812">Transmembrane</keyword>
<accession>A0A8K0URD8</accession>
<evidence type="ECO:0000256" key="8">
    <source>
        <dbReference type="ARBA" id="ARBA00023288"/>
    </source>
</evidence>
<evidence type="ECO:0000259" key="14">
    <source>
        <dbReference type="Pfam" id="PF01529"/>
    </source>
</evidence>
<sequence length="466" mass="53382">MGRLTGRLFVLLTSFLISFISYSSQIFIIWPWYGRELSVDLLKLLVPFNLLVGMLWWNYYLCVVTDPGSVPKHWKPDTQDEEGYEVKKLTRGPRYCRTCESYKPPRAHHCSQCKRCVLRMDHHCPWVNNCVGHFNYGHFIRFLCYVDVACAYHLTMVTKRVFQYTSGTYWDEPSTRELIFIVANYTLSIPVLLAVGAFSIYHIYSLCGNSTTIEGWEKDKAATLVRRGKIKEIKFPYNLGMRRNIASVLGDNPLLWCWPTRTPGTGLKYQLAEGQDSTTLDEDWPPKDPHKRNMPEEDPNYVLKLPDSPWTYSNGSFNPSLHSKYNAPTTARRRRKPKPTGTANVPPYHPDYGKPTTAYSSSESESSVDGDPLYPSSKPVDDGYEYSHTASGIPKRRGSEGYEVRPIDREVLLMQHVQETTSEPGRYNWYVPAQDNQYPSSSDETDREDENIPIGRGSSSYVNVNA</sequence>
<organism evidence="15 16">
    <name type="scientific">Cristinia sonorae</name>
    <dbReference type="NCBI Taxonomy" id="1940300"/>
    <lineage>
        <taxon>Eukaryota</taxon>
        <taxon>Fungi</taxon>
        <taxon>Dikarya</taxon>
        <taxon>Basidiomycota</taxon>
        <taxon>Agaricomycotina</taxon>
        <taxon>Agaricomycetes</taxon>
        <taxon>Agaricomycetidae</taxon>
        <taxon>Agaricales</taxon>
        <taxon>Pleurotineae</taxon>
        <taxon>Stephanosporaceae</taxon>
        <taxon>Cristinia</taxon>
    </lineage>
</organism>
<feature type="compositionally biased region" description="Polar residues" evidence="13">
    <location>
        <begin position="457"/>
        <end position="466"/>
    </location>
</feature>
<feature type="compositionally biased region" description="Polar residues" evidence="13">
    <location>
        <begin position="310"/>
        <end position="323"/>
    </location>
</feature>
<dbReference type="EC" id="2.3.1.225" evidence="11"/>
<dbReference type="InterPro" id="IPR039859">
    <property type="entry name" value="PFA4/ZDH16/20/ERF2-like"/>
</dbReference>
<comment type="function">
    <text evidence="11">Mediates the reversible addition of palmitate to target proteins, thereby regulating their membrane association and biological function.</text>
</comment>
<dbReference type="Pfam" id="PF01529">
    <property type="entry name" value="DHHC"/>
    <property type="match status" value="1"/>
</dbReference>
<evidence type="ECO:0000256" key="2">
    <source>
        <dbReference type="ARBA" id="ARBA00022679"/>
    </source>
</evidence>
<keyword evidence="8 11" id="KW-0449">Lipoprotein</keyword>
<dbReference type="PROSITE" id="PS50216">
    <property type="entry name" value="DHHC"/>
    <property type="match status" value="1"/>
</dbReference>
<dbReference type="InterPro" id="IPR033682">
    <property type="entry name" value="PFA4"/>
</dbReference>
<keyword evidence="6 11" id="KW-0472">Membrane</keyword>
<evidence type="ECO:0000256" key="3">
    <source>
        <dbReference type="ARBA" id="ARBA00022692"/>
    </source>
</evidence>
<keyword evidence="9 11" id="KW-0012">Acyltransferase</keyword>
<evidence type="ECO:0000256" key="1">
    <source>
        <dbReference type="ARBA" id="ARBA00004141"/>
    </source>
</evidence>
<feature type="region of interest" description="Disordered" evidence="13">
    <location>
        <begin position="420"/>
        <end position="466"/>
    </location>
</feature>
<evidence type="ECO:0000256" key="6">
    <source>
        <dbReference type="ARBA" id="ARBA00023136"/>
    </source>
</evidence>
<feature type="domain" description="Palmitoyltransferase DHHC" evidence="14">
    <location>
        <begin position="92"/>
        <end position="218"/>
    </location>
</feature>
<evidence type="ECO:0000256" key="13">
    <source>
        <dbReference type="SAM" id="MobiDB-lite"/>
    </source>
</evidence>
<protein>
    <recommendedName>
        <fullName evidence="11">Palmitoyltransferase PFA4</fullName>
        <ecNumber evidence="11">2.3.1.225</ecNumber>
    </recommendedName>
    <alternativeName>
        <fullName evidence="11">Protein S-acyltransferase</fullName>
        <shortName evidence="11">PAT</shortName>
    </alternativeName>
    <alternativeName>
        <fullName evidence="11">Protein fatty acyltransferase 4</fullName>
    </alternativeName>
</protein>
<evidence type="ECO:0000256" key="7">
    <source>
        <dbReference type="ARBA" id="ARBA00023139"/>
    </source>
</evidence>
<evidence type="ECO:0000256" key="10">
    <source>
        <dbReference type="ARBA" id="ARBA00048048"/>
    </source>
</evidence>
<comment type="caution">
    <text evidence="11">Lacks conserved residue(s) required for the propagation of feature annotation.</text>
</comment>
<gene>
    <name evidence="11" type="primary">PFA4</name>
    <name evidence="15" type="ORF">BXZ70DRAFT_928486</name>
</gene>
<feature type="compositionally biased region" description="Basic and acidic residues" evidence="13">
    <location>
        <begin position="284"/>
        <end position="295"/>
    </location>
</feature>